<dbReference type="AlphaFoldDB" id="F9RI85"/>
<protein>
    <submittedName>
        <fullName evidence="1">Uncharacterized protein</fullName>
    </submittedName>
</protein>
<gene>
    <name evidence="1" type="ORF">VIS19158_11488</name>
</gene>
<sequence>MTKEEFKAEYTKKGWTATTLAKRWGYSAPTRIHHIAVDPHKNPYMIDAVRGLPYIIKEKI</sequence>
<evidence type="ECO:0000313" key="1">
    <source>
        <dbReference type="EMBL" id="EGU42417.1"/>
    </source>
</evidence>
<dbReference type="RefSeq" id="WP_005592641.1">
    <property type="nucleotide sequence ID" value="NZ_AFWE01000018.1"/>
</dbReference>
<comment type="caution">
    <text evidence="1">The sequence shown here is derived from an EMBL/GenBank/DDBJ whole genome shotgun (WGS) entry which is preliminary data.</text>
</comment>
<proteinExistence type="predicted"/>
<evidence type="ECO:0000313" key="2">
    <source>
        <dbReference type="Proteomes" id="UP000004349"/>
    </source>
</evidence>
<reference evidence="1 2" key="1">
    <citation type="journal article" date="2012" name="Int. J. Syst. Evol. Microbiol.">
        <title>Vibrio caribbeanicus sp. nov., isolated from the marine sponge Scleritoderma cyanea.</title>
        <authorList>
            <person name="Hoffmann M."/>
            <person name="Monday S.R."/>
            <person name="Allard M.W."/>
            <person name="Strain E.A."/>
            <person name="Whittaker P."/>
            <person name="Naum M."/>
            <person name="McCarthy P.J."/>
            <person name="Lopez J.V."/>
            <person name="Fischer M."/>
            <person name="Brown E.W."/>
        </authorList>
    </citation>
    <scope>NUCLEOTIDE SEQUENCE [LARGE SCALE GENOMIC DNA]</scope>
    <source>
        <strain evidence="1 2">LMG 19158</strain>
    </source>
</reference>
<name>F9RI85_9VIBR</name>
<dbReference type="Proteomes" id="UP000004349">
    <property type="component" value="Unassembled WGS sequence"/>
</dbReference>
<accession>F9RI85</accession>
<dbReference type="EMBL" id="AFWE01000018">
    <property type="protein sequence ID" value="EGU42417.1"/>
    <property type="molecule type" value="Genomic_DNA"/>
</dbReference>
<organism evidence="1 2">
    <name type="scientific">Vibrio scophthalmi LMG 19158</name>
    <dbReference type="NCBI Taxonomy" id="870967"/>
    <lineage>
        <taxon>Bacteria</taxon>
        <taxon>Pseudomonadati</taxon>
        <taxon>Pseudomonadota</taxon>
        <taxon>Gammaproteobacteria</taxon>
        <taxon>Vibrionales</taxon>
        <taxon>Vibrionaceae</taxon>
        <taxon>Vibrio</taxon>
    </lineage>
</organism>